<dbReference type="Proteomes" id="UP000432089">
    <property type="component" value="Unassembled WGS sequence"/>
</dbReference>
<dbReference type="EC" id="2.5.1.103" evidence="2"/>
<dbReference type="EMBL" id="VZDO01000004">
    <property type="protein sequence ID" value="KAB0680932.1"/>
    <property type="molecule type" value="Genomic_DNA"/>
</dbReference>
<dbReference type="AlphaFoldDB" id="A0A7V7PR72"/>
<dbReference type="SUPFAM" id="SSF48576">
    <property type="entry name" value="Terpenoid synthases"/>
    <property type="match status" value="1"/>
</dbReference>
<dbReference type="InterPro" id="IPR002060">
    <property type="entry name" value="Squ/phyt_synthse"/>
</dbReference>
<gene>
    <name evidence="2" type="primary">hpnD</name>
    <name evidence="2" type="ORF">F6X38_06430</name>
</gene>
<dbReference type="InterPro" id="IPR017828">
    <property type="entry name" value="SQ_synth_HpnD-like"/>
</dbReference>
<dbReference type="CDD" id="cd00683">
    <property type="entry name" value="Trans_IPPS_HH"/>
    <property type="match status" value="1"/>
</dbReference>
<organism evidence="2 3">
    <name type="scientific">Plantimonas leprariae</name>
    <dbReference type="NCBI Taxonomy" id="2615207"/>
    <lineage>
        <taxon>Bacteria</taxon>
        <taxon>Pseudomonadati</taxon>
        <taxon>Pseudomonadota</taxon>
        <taxon>Alphaproteobacteria</taxon>
        <taxon>Hyphomicrobiales</taxon>
        <taxon>Aurantimonadaceae</taxon>
        <taxon>Plantimonas</taxon>
    </lineage>
</organism>
<evidence type="ECO:0000256" key="1">
    <source>
        <dbReference type="ARBA" id="ARBA00022679"/>
    </source>
</evidence>
<protein>
    <submittedName>
        <fullName evidence="2">Presqualene diphosphate synthase HpnD</fullName>
        <ecNumber evidence="2">2.5.1.103</ecNumber>
    </submittedName>
</protein>
<dbReference type="InterPro" id="IPR008949">
    <property type="entry name" value="Isoprenoid_synthase_dom_sf"/>
</dbReference>
<keyword evidence="1 2" id="KW-0808">Transferase</keyword>
<reference evidence="2 3" key="1">
    <citation type="submission" date="2019-09" db="EMBL/GenBank/DDBJ databases">
        <title>YIM 132180 draft genome.</title>
        <authorList>
            <person name="Zhang K."/>
        </authorList>
    </citation>
    <scope>NUCLEOTIDE SEQUENCE [LARGE SCALE GENOMIC DNA]</scope>
    <source>
        <strain evidence="2 3">YIM 132180</strain>
    </source>
</reference>
<dbReference type="GO" id="GO:0051996">
    <property type="term" value="F:squalene synthase [NAD(P)H] activity"/>
    <property type="evidence" value="ECO:0007669"/>
    <property type="project" value="InterPro"/>
</dbReference>
<dbReference type="GO" id="GO:0016117">
    <property type="term" value="P:carotenoid biosynthetic process"/>
    <property type="evidence" value="ECO:0007669"/>
    <property type="project" value="InterPro"/>
</dbReference>
<accession>A0A7V7PR72</accession>
<dbReference type="Gene3D" id="1.10.600.10">
    <property type="entry name" value="Farnesyl Diphosphate Synthase"/>
    <property type="match status" value="1"/>
</dbReference>
<dbReference type="SFLD" id="SFLDG01018">
    <property type="entry name" value="Squalene/Phytoene_Synthase_Lik"/>
    <property type="match status" value="1"/>
</dbReference>
<dbReference type="GO" id="GO:0004311">
    <property type="term" value="F:geranylgeranyl diphosphate synthase activity"/>
    <property type="evidence" value="ECO:0007669"/>
    <property type="project" value="InterPro"/>
</dbReference>
<name>A0A7V7PR72_9HYPH</name>
<dbReference type="SFLD" id="SFLDS00005">
    <property type="entry name" value="Isoprenoid_Synthase_Type_I"/>
    <property type="match status" value="1"/>
</dbReference>
<comment type="caution">
    <text evidence="2">The sequence shown here is derived from an EMBL/GenBank/DDBJ whole genome shotgun (WGS) entry which is preliminary data.</text>
</comment>
<proteinExistence type="predicted"/>
<dbReference type="InterPro" id="IPR033904">
    <property type="entry name" value="Trans_IPPS_HH"/>
</dbReference>
<evidence type="ECO:0000313" key="3">
    <source>
        <dbReference type="Proteomes" id="UP000432089"/>
    </source>
</evidence>
<keyword evidence="3" id="KW-1185">Reference proteome</keyword>
<dbReference type="PANTHER" id="PTHR31480">
    <property type="entry name" value="BIFUNCTIONAL LYCOPENE CYCLASE/PHYTOENE SYNTHASE"/>
    <property type="match status" value="1"/>
</dbReference>
<dbReference type="InterPro" id="IPR044843">
    <property type="entry name" value="Trans_IPPS_bact-type"/>
</dbReference>
<dbReference type="PROSITE" id="PS01045">
    <property type="entry name" value="SQUALEN_PHYTOEN_SYN_2"/>
    <property type="match status" value="1"/>
</dbReference>
<evidence type="ECO:0000313" key="2">
    <source>
        <dbReference type="EMBL" id="KAB0680932.1"/>
    </source>
</evidence>
<dbReference type="NCBIfam" id="TIGR03465">
    <property type="entry name" value="HpnD"/>
    <property type="match status" value="1"/>
</dbReference>
<dbReference type="Pfam" id="PF00494">
    <property type="entry name" value="SQS_PSY"/>
    <property type="match status" value="1"/>
</dbReference>
<sequence>MRLLPRDRRTAMYAVYAFCREVDDVADEGGTVPERLSGLDRWSAAIADLYADRTPTMPLAGLREAIRRFELRREDFDAIIAGMAMDVRGQTVKPREAELDLYCDRVASAPGRLSTRVFGLPDETGIPLADRLGRALQLTNILRDLDEDAAMDRLYLPRERLTDAGLADLPIADILADPRLDGVCRTLASRAVEHFAEATRIMDACPRDRVRAPRLMAAAYRPLLEGLMARGWAPPRRKVAKRKLAIAGAVLRYGFL</sequence>
<dbReference type="SFLD" id="SFLDG01212">
    <property type="entry name" value="Phytoene_synthase_like"/>
    <property type="match status" value="1"/>
</dbReference>
<dbReference type="InterPro" id="IPR019845">
    <property type="entry name" value="Squalene/phytoene_synthase_CS"/>
</dbReference>